<evidence type="ECO:0000256" key="4">
    <source>
        <dbReference type="ARBA" id="ARBA00022496"/>
    </source>
</evidence>
<name>A0A3R9THV6_ACIBA</name>
<keyword evidence="6" id="KW-0732">Signal</keyword>
<dbReference type="InterPro" id="IPR039426">
    <property type="entry name" value="TonB-dep_rcpt-like"/>
</dbReference>
<keyword evidence="7" id="KW-0408">Iron</keyword>
<feature type="non-terminal residue" evidence="12">
    <location>
        <position position="1"/>
    </location>
</feature>
<dbReference type="GO" id="GO:0015344">
    <property type="term" value="F:siderophore uptake transmembrane transporter activity"/>
    <property type="evidence" value="ECO:0007669"/>
    <property type="project" value="TreeGrafter"/>
</dbReference>
<keyword evidence="10 11" id="KW-0998">Cell outer membrane</keyword>
<evidence type="ECO:0000256" key="5">
    <source>
        <dbReference type="ARBA" id="ARBA00022692"/>
    </source>
</evidence>
<dbReference type="Gene3D" id="2.40.170.20">
    <property type="entry name" value="TonB-dependent receptor, beta-barrel domain"/>
    <property type="match status" value="1"/>
</dbReference>
<evidence type="ECO:0000256" key="7">
    <source>
        <dbReference type="ARBA" id="ARBA00023004"/>
    </source>
</evidence>
<evidence type="ECO:0000256" key="2">
    <source>
        <dbReference type="ARBA" id="ARBA00022448"/>
    </source>
</evidence>
<evidence type="ECO:0000256" key="3">
    <source>
        <dbReference type="ARBA" id="ARBA00022452"/>
    </source>
</evidence>
<organism evidence="12 13">
    <name type="scientific">Acinetobacter baumannii</name>
    <dbReference type="NCBI Taxonomy" id="470"/>
    <lineage>
        <taxon>Bacteria</taxon>
        <taxon>Pseudomonadati</taxon>
        <taxon>Pseudomonadota</taxon>
        <taxon>Gammaproteobacteria</taxon>
        <taxon>Moraxellales</taxon>
        <taxon>Moraxellaceae</taxon>
        <taxon>Acinetobacter</taxon>
        <taxon>Acinetobacter calcoaceticus/baumannii complex</taxon>
    </lineage>
</organism>
<dbReference type="GO" id="GO:0009279">
    <property type="term" value="C:cell outer membrane"/>
    <property type="evidence" value="ECO:0007669"/>
    <property type="project" value="UniProtKB-SubCell"/>
</dbReference>
<dbReference type="SUPFAM" id="SSF56935">
    <property type="entry name" value="Porins"/>
    <property type="match status" value="1"/>
</dbReference>
<protein>
    <submittedName>
        <fullName evidence="12">TonB-dependent receptor</fullName>
    </submittedName>
</protein>
<evidence type="ECO:0000256" key="1">
    <source>
        <dbReference type="ARBA" id="ARBA00004571"/>
    </source>
</evidence>
<sequence>TKWVPSYVRYDAMARYNVNKNVDLQLNINNLSDKRYFTKAYASHYATEAEGRSAVLAVNFKY</sequence>
<dbReference type="Proteomes" id="UP000280073">
    <property type="component" value="Unassembled WGS sequence"/>
</dbReference>
<comment type="subcellular location">
    <subcellularLocation>
        <location evidence="1 11">Cell outer membrane</location>
        <topology evidence="1 11">Multi-pass membrane protein</topology>
    </subcellularLocation>
</comment>
<keyword evidence="4" id="KW-0410">Iron transport</keyword>
<evidence type="ECO:0000313" key="13">
    <source>
        <dbReference type="Proteomes" id="UP000280073"/>
    </source>
</evidence>
<accession>A0A3R9THV6</accession>
<dbReference type="EMBL" id="RFDI01001466">
    <property type="protein sequence ID" value="RSR42363.1"/>
    <property type="molecule type" value="Genomic_DNA"/>
</dbReference>
<keyword evidence="12" id="KW-0675">Receptor</keyword>
<gene>
    <name evidence="12" type="ORF">EA686_21295</name>
</gene>
<dbReference type="AlphaFoldDB" id="A0A3R9THV6"/>
<dbReference type="PANTHER" id="PTHR32552">
    <property type="entry name" value="FERRICHROME IRON RECEPTOR-RELATED"/>
    <property type="match status" value="1"/>
</dbReference>
<dbReference type="PROSITE" id="PS52016">
    <property type="entry name" value="TONB_DEPENDENT_REC_3"/>
    <property type="match status" value="1"/>
</dbReference>
<evidence type="ECO:0000313" key="12">
    <source>
        <dbReference type="EMBL" id="RSR42363.1"/>
    </source>
</evidence>
<keyword evidence="9 11" id="KW-0472">Membrane</keyword>
<keyword evidence="5 11" id="KW-0812">Transmembrane</keyword>
<evidence type="ECO:0000256" key="9">
    <source>
        <dbReference type="ARBA" id="ARBA00023136"/>
    </source>
</evidence>
<keyword evidence="8" id="KW-0406">Ion transport</keyword>
<proteinExistence type="inferred from homology"/>
<evidence type="ECO:0000256" key="10">
    <source>
        <dbReference type="ARBA" id="ARBA00023237"/>
    </source>
</evidence>
<dbReference type="PANTHER" id="PTHR32552:SF89">
    <property type="entry name" value="CATECHOLATE SIDEROPHORE RECEPTOR FIU"/>
    <property type="match status" value="1"/>
</dbReference>
<comment type="caution">
    <text evidence="12">The sequence shown here is derived from an EMBL/GenBank/DDBJ whole genome shotgun (WGS) entry which is preliminary data.</text>
</comment>
<evidence type="ECO:0000256" key="11">
    <source>
        <dbReference type="PROSITE-ProRule" id="PRU01360"/>
    </source>
</evidence>
<comment type="similarity">
    <text evidence="11">Belongs to the TonB-dependent receptor family.</text>
</comment>
<evidence type="ECO:0000256" key="6">
    <source>
        <dbReference type="ARBA" id="ARBA00022729"/>
    </source>
</evidence>
<reference evidence="12 13" key="1">
    <citation type="submission" date="2018-10" db="EMBL/GenBank/DDBJ databases">
        <title>GWAS and RNA-Seq identify cryptic mechanisms of antimicrobial resistance in Acinetobacter baumannii.</title>
        <authorList>
            <person name="Sahl J.W."/>
        </authorList>
    </citation>
    <scope>NUCLEOTIDE SEQUENCE [LARGE SCALE GENOMIC DNA]</scope>
    <source>
        <strain evidence="12 13">TG28175</strain>
    </source>
</reference>
<dbReference type="InterPro" id="IPR036942">
    <property type="entry name" value="Beta-barrel_TonB_sf"/>
</dbReference>
<evidence type="ECO:0000256" key="8">
    <source>
        <dbReference type="ARBA" id="ARBA00023065"/>
    </source>
</evidence>
<keyword evidence="3 11" id="KW-1134">Transmembrane beta strand</keyword>
<keyword evidence="2 11" id="KW-0813">Transport</keyword>